<dbReference type="Proteomes" id="UP000274822">
    <property type="component" value="Unassembled WGS sequence"/>
</dbReference>
<name>A0A433QPD9_9FUNG</name>
<sequence length="101" mass="10190">MVNLHNIVLLHNLLHGVDVLGGRRAGLVEGKAILDLLLQGLAELGSGLVGEAVDTGGDGAFVGDKARDAALILGARAADEGRVVDQAVLGSVAFSLKGPVD</sequence>
<evidence type="ECO:0000313" key="1">
    <source>
        <dbReference type="EMBL" id="RUS31652.1"/>
    </source>
</evidence>
<reference evidence="1 2" key="1">
    <citation type="journal article" date="2018" name="New Phytol.">
        <title>Phylogenomics of Endogonaceae and evolution of mycorrhizas within Mucoromycota.</title>
        <authorList>
            <person name="Chang Y."/>
            <person name="Desiro A."/>
            <person name="Na H."/>
            <person name="Sandor L."/>
            <person name="Lipzen A."/>
            <person name="Clum A."/>
            <person name="Barry K."/>
            <person name="Grigoriev I.V."/>
            <person name="Martin F.M."/>
            <person name="Stajich J.E."/>
            <person name="Smith M.E."/>
            <person name="Bonito G."/>
            <person name="Spatafora J.W."/>
        </authorList>
    </citation>
    <scope>NUCLEOTIDE SEQUENCE [LARGE SCALE GENOMIC DNA]</scope>
    <source>
        <strain evidence="1 2">AD002</strain>
    </source>
</reference>
<keyword evidence="2" id="KW-1185">Reference proteome</keyword>
<protein>
    <submittedName>
        <fullName evidence="1">Uncharacterized protein</fullName>
    </submittedName>
</protein>
<proteinExistence type="predicted"/>
<organism evidence="1 2">
    <name type="scientific">Jimgerdemannia flammicorona</name>
    <dbReference type="NCBI Taxonomy" id="994334"/>
    <lineage>
        <taxon>Eukaryota</taxon>
        <taxon>Fungi</taxon>
        <taxon>Fungi incertae sedis</taxon>
        <taxon>Mucoromycota</taxon>
        <taxon>Mucoromycotina</taxon>
        <taxon>Endogonomycetes</taxon>
        <taxon>Endogonales</taxon>
        <taxon>Endogonaceae</taxon>
        <taxon>Jimgerdemannia</taxon>
    </lineage>
</organism>
<dbReference type="AlphaFoldDB" id="A0A433QPD9"/>
<accession>A0A433QPD9</accession>
<comment type="caution">
    <text evidence="1">The sequence shown here is derived from an EMBL/GenBank/DDBJ whole genome shotgun (WGS) entry which is preliminary data.</text>
</comment>
<dbReference type="EMBL" id="RBNJ01002733">
    <property type="protein sequence ID" value="RUS31652.1"/>
    <property type="molecule type" value="Genomic_DNA"/>
</dbReference>
<gene>
    <name evidence="1" type="ORF">BC938DRAFT_477365</name>
</gene>
<evidence type="ECO:0000313" key="2">
    <source>
        <dbReference type="Proteomes" id="UP000274822"/>
    </source>
</evidence>